<dbReference type="Gene3D" id="3.30.2320.60">
    <property type="entry name" value="FhaA, phosphopeptide-binding domain (DUF3662)"/>
    <property type="match status" value="1"/>
</dbReference>
<dbReference type="EMBL" id="JAANNP010000157">
    <property type="protein sequence ID" value="NHC16403.1"/>
    <property type="molecule type" value="Genomic_DNA"/>
</dbReference>
<dbReference type="InterPro" id="IPR008984">
    <property type="entry name" value="SMAD_FHA_dom_sf"/>
</dbReference>
<dbReference type="InterPro" id="IPR042287">
    <property type="entry name" value="FhaA_N_sf"/>
</dbReference>
<evidence type="ECO:0000259" key="3">
    <source>
        <dbReference type="PROSITE" id="PS50006"/>
    </source>
</evidence>
<evidence type="ECO:0000313" key="5">
    <source>
        <dbReference type="Proteomes" id="UP000800981"/>
    </source>
</evidence>
<evidence type="ECO:0000256" key="1">
    <source>
        <dbReference type="ARBA" id="ARBA00022553"/>
    </source>
</evidence>
<dbReference type="Pfam" id="PF12401">
    <property type="entry name" value="FhaA_N"/>
    <property type="match status" value="1"/>
</dbReference>
<proteinExistence type="predicted"/>
<protein>
    <submittedName>
        <fullName evidence="4">DUF3662 and FHA domain-containing protein</fullName>
    </submittedName>
</protein>
<dbReference type="PROSITE" id="PS50006">
    <property type="entry name" value="FHA_DOMAIN"/>
    <property type="match status" value="1"/>
</dbReference>
<dbReference type="RefSeq" id="WP_166284844.1">
    <property type="nucleotide sequence ID" value="NZ_JAANNP010000157.1"/>
</dbReference>
<dbReference type="PANTHER" id="PTHR23308">
    <property type="entry name" value="NUCLEAR INHIBITOR OF PROTEIN PHOSPHATASE-1"/>
    <property type="match status" value="1"/>
</dbReference>
<feature type="region of interest" description="Disordered" evidence="2">
    <location>
        <begin position="122"/>
        <end position="178"/>
    </location>
</feature>
<dbReference type="InterPro" id="IPR050923">
    <property type="entry name" value="Cell_Proc_Reg/RNA_Proc"/>
</dbReference>
<feature type="compositionally biased region" description="Pro residues" evidence="2">
    <location>
        <begin position="136"/>
        <end position="162"/>
    </location>
</feature>
<dbReference type="Proteomes" id="UP000800981">
    <property type="component" value="Unassembled WGS sequence"/>
</dbReference>
<feature type="compositionally biased region" description="Basic and acidic residues" evidence="2">
    <location>
        <begin position="276"/>
        <end position="299"/>
    </location>
</feature>
<evidence type="ECO:0000313" key="4">
    <source>
        <dbReference type="EMBL" id="NHC16403.1"/>
    </source>
</evidence>
<dbReference type="SUPFAM" id="SSF49879">
    <property type="entry name" value="SMAD/FHA domain"/>
    <property type="match status" value="1"/>
</dbReference>
<keyword evidence="1" id="KW-0597">Phosphoprotein</keyword>
<feature type="domain" description="FHA" evidence="3">
    <location>
        <begin position="197"/>
        <end position="246"/>
    </location>
</feature>
<organism evidence="4 5">
    <name type="scientific">Motilibacter deserti</name>
    <dbReference type="NCBI Taxonomy" id="2714956"/>
    <lineage>
        <taxon>Bacteria</taxon>
        <taxon>Bacillati</taxon>
        <taxon>Actinomycetota</taxon>
        <taxon>Actinomycetes</taxon>
        <taxon>Motilibacterales</taxon>
        <taxon>Motilibacteraceae</taxon>
        <taxon>Motilibacter</taxon>
    </lineage>
</organism>
<dbReference type="InterPro" id="IPR022128">
    <property type="entry name" value="FhaA_N"/>
</dbReference>
<dbReference type="Gene3D" id="2.60.200.20">
    <property type="match status" value="1"/>
</dbReference>
<dbReference type="SMART" id="SM00240">
    <property type="entry name" value="FHA"/>
    <property type="match status" value="1"/>
</dbReference>
<sequence>MGVLQRFERRIETFINGAFARAFKSEVEPVEIAAALQRETDDKAQIVSRTHTMTPNEFVVELSKRDNERLSPYSEPLAAELADMVREHAEAQRYTPVGPIRVAFELHDDLDTGMFRVRSTVRPASGTAAAGSARPAPAPRPQPAPPAYAPPAPPAAYAPPAAPRATPAQPAQPPRPAAPAAYLEVGTARFPLDRPVTVLGRGTEVDVRIDDPGVSRRHAQVQVAGGRARLVDLGSTNGTLMHGQRVRDVDLHDGDELVLGRTTVVFRLAGAPAQGRADDGWADGGRDDGGRDDVIPGLR</sequence>
<feature type="region of interest" description="Disordered" evidence="2">
    <location>
        <begin position="274"/>
        <end position="299"/>
    </location>
</feature>
<feature type="compositionally biased region" description="Low complexity" evidence="2">
    <location>
        <begin position="122"/>
        <end position="135"/>
    </location>
</feature>
<reference evidence="4 5" key="1">
    <citation type="submission" date="2020-03" db="EMBL/GenBank/DDBJ databases">
        <title>Two novel Motilibacter sp.</title>
        <authorList>
            <person name="Liu S."/>
        </authorList>
    </citation>
    <scope>NUCLEOTIDE SEQUENCE [LARGE SCALE GENOMIC DNA]</scope>
    <source>
        <strain evidence="4 5">E257</strain>
    </source>
</reference>
<gene>
    <name evidence="4" type="ORF">G9H71_21690</name>
</gene>
<name>A0ABX0H0P2_9ACTN</name>
<keyword evidence="5" id="KW-1185">Reference proteome</keyword>
<dbReference type="InterPro" id="IPR000253">
    <property type="entry name" value="FHA_dom"/>
</dbReference>
<dbReference type="CDD" id="cd00060">
    <property type="entry name" value="FHA"/>
    <property type="match status" value="1"/>
</dbReference>
<dbReference type="Pfam" id="PF00498">
    <property type="entry name" value="FHA"/>
    <property type="match status" value="1"/>
</dbReference>
<comment type="caution">
    <text evidence="4">The sequence shown here is derived from an EMBL/GenBank/DDBJ whole genome shotgun (WGS) entry which is preliminary data.</text>
</comment>
<evidence type="ECO:0000256" key="2">
    <source>
        <dbReference type="SAM" id="MobiDB-lite"/>
    </source>
</evidence>
<accession>A0ABX0H0P2</accession>